<proteinExistence type="inferred from homology"/>
<evidence type="ECO:0000313" key="3">
    <source>
        <dbReference type="EMBL" id="KAJ8605147.1"/>
    </source>
</evidence>
<keyword evidence="1" id="KW-0479">Metal-binding</keyword>
<gene>
    <name evidence="3" type="ORF">CTAYLR_000487</name>
</gene>
<dbReference type="GO" id="GO:0046872">
    <property type="term" value="F:metal ion binding"/>
    <property type="evidence" value="ECO:0007669"/>
    <property type="project" value="UniProtKB-KW"/>
</dbReference>
<dbReference type="InterPro" id="IPR050231">
    <property type="entry name" value="Iron_ascorbate_oxido_reductase"/>
</dbReference>
<dbReference type="GO" id="GO:0016491">
    <property type="term" value="F:oxidoreductase activity"/>
    <property type="evidence" value="ECO:0007669"/>
    <property type="project" value="UniProtKB-KW"/>
</dbReference>
<keyword evidence="1" id="KW-0560">Oxidoreductase</keyword>
<dbReference type="Proteomes" id="UP001230188">
    <property type="component" value="Unassembled WGS sequence"/>
</dbReference>
<organism evidence="3 4">
    <name type="scientific">Chrysophaeum taylorii</name>
    <dbReference type="NCBI Taxonomy" id="2483200"/>
    <lineage>
        <taxon>Eukaryota</taxon>
        <taxon>Sar</taxon>
        <taxon>Stramenopiles</taxon>
        <taxon>Ochrophyta</taxon>
        <taxon>Pelagophyceae</taxon>
        <taxon>Pelagomonadales</taxon>
        <taxon>Pelagomonadaceae</taxon>
        <taxon>Chrysophaeum</taxon>
    </lineage>
</organism>
<name>A0AAD7UG07_9STRA</name>
<dbReference type="Gene3D" id="2.60.120.330">
    <property type="entry name" value="B-lactam Antibiotic, Isopenicillin N Synthase, Chain"/>
    <property type="match status" value="1"/>
</dbReference>
<keyword evidence="4" id="KW-1185">Reference proteome</keyword>
<reference evidence="3" key="1">
    <citation type="submission" date="2023-01" db="EMBL/GenBank/DDBJ databases">
        <title>Metagenome sequencing of chrysophaentin producing Chrysophaeum taylorii.</title>
        <authorList>
            <person name="Davison J."/>
            <person name="Bewley C."/>
        </authorList>
    </citation>
    <scope>NUCLEOTIDE SEQUENCE</scope>
    <source>
        <strain evidence="3">NIES-1699</strain>
    </source>
</reference>
<dbReference type="PANTHER" id="PTHR47990">
    <property type="entry name" value="2-OXOGLUTARATE (2OG) AND FE(II)-DEPENDENT OXYGENASE SUPERFAMILY PROTEIN-RELATED"/>
    <property type="match status" value="1"/>
</dbReference>
<dbReference type="Pfam" id="PF14226">
    <property type="entry name" value="DIOX_N"/>
    <property type="match status" value="1"/>
</dbReference>
<evidence type="ECO:0000259" key="2">
    <source>
        <dbReference type="PROSITE" id="PS51471"/>
    </source>
</evidence>
<keyword evidence="1" id="KW-0408">Iron</keyword>
<dbReference type="InterPro" id="IPR044861">
    <property type="entry name" value="IPNS-like_FE2OG_OXY"/>
</dbReference>
<dbReference type="InterPro" id="IPR027443">
    <property type="entry name" value="IPNS-like_sf"/>
</dbReference>
<dbReference type="EMBL" id="JAQMWT010000317">
    <property type="protein sequence ID" value="KAJ8605147.1"/>
    <property type="molecule type" value="Genomic_DNA"/>
</dbReference>
<evidence type="ECO:0000313" key="4">
    <source>
        <dbReference type="Proteomes" id="UP001230188"/>
    </source>
</evidence>
<dbReference type="InterPro" id="IPR026992">
    <property type="entry name" value="DIOX_N"/>
</dbReference>
<dbReference type="PROSITE" id="PS51471">
    <property type="entry name" value="FE2OG_OXY"/>
    <property type="match status" value="1"/>
</dbReference>
<evidence type="ECO:0000256" key="1">
    <source>
        <dbReference type="RuleBase" id="RU003682"/>
    </source>
</evidence>
<protein>
    <recommendedName>
        <fullName evidence="2">Fe2OG dioxygenase domain-containing protein</fullName>
    </recommendedName>
</protein>
<feature type="domain" description="Fe2OG dioxygenase" evidence="2">
    <location>
        <begin position="137"/>
        <end position="247"/>
    </location>
</feature>
<comment type="similarity">
    <text evidence="1">Belongs to the iron/ascorbate-dependent oxidoreductase family.</text>
</comment>
<sequence length="307" mass="33344">MREDGMVCVTGHGVPSATIEGMEASATDFFGLPEATKRGFGTPDVYGPEGYTARGVESVARSNDQGKSKEAADVVESFTFASRTSCDRPALAGLDPLVCARAQTYWDEMIRVLDALHGITTLSFNLSRYFFEQFYRRANDASFVVRLAHYPAYNLTNGVLPYGRHTDYLTFTILRATQPGLQLEKRDGSFVDVLPVPDAFVVNAGDLTELWTNGVWRSAPHRVVPVPTDANPNVSAERCAIAFFTGPSEAAVITPILHPGDEPKFDGVAAGDWLRIKIGATTVVDDDTPDGGVLPVCDDDNAQRLSY</sequence>
<dbReference type="Pfam" id="PF03171">
    <property type="entry name" value="2OG-FeII_Oxy"/>
    <property type="match status" value="1"/>
</dbReference>
<dbReference type="InterPro" id="IPR005123">
    <property type="entry name" value="Oxoglu/Fe-dep_dioxygenase_dom"/>
</dbReference>
<comment type="caution">
    <text evidence="3">The sequence shown here is derived from an EMBL/GenBank/DDBJ whole genome shotgun (WGS) entry which is preliminary data.</text>
</comment>
<dbReference type="SUPFAM" id="SSF51197">
    <property type="entry name" value="Clavaminate synthase-like"/>
    <property type="match status" value="1"/>
</dbReference>
<accession>A0AAD7UG07</accession>
<dbReference type="AlphaFoldDB" id="A0AAD7UG07"/>